<proteinExistence type="predicted"/>
<dbReference type="PANTHER" id="PTHR38450:SF1">
    <property type="entry name" value="STAGE V SPORULATION PROTEIN AC"/>
    <property type="match status" value="1"/>
</dbReference>
<keyword evidence="1" id="KW-0812">Transmembrane</keyword>
<dbReference type="AlphaFoldDB" id="A0A2T2XBA4"/>
<reference evidence="2 3" key="1">
    <citation type="journal article" date="2014" name="BMC Genomics">
        <title>Comparison of environmental and isolate Sulfobacillus genomes reveals diverse carbon, sulfur, nitrogen, and hydrogen metabolisms.</title>
        <authorList>
            <person name="Justice N.B."/>
            <person name="Norman A."/>
            <person name="Brown C.T."/>
            <person name="Singh A."/>
            <person name="Thomas B.C."/>
            <person name="Banfield J.F."/>
        </authorList>
    </citation>
    <scope>NUCLEOTIDE SEQUENCE [LARGE SCALE GENOMIC DNA]</scope>
    <source>
        <strain evidence="2">AMDSBA1</strain>
    </source>
</reference>
<accession>A0A2T2XBA4</accession>
<dbReference type="InterPro" id="IPR005562">
    <property type="entry name" value="SpoVA"/>
</dbReference>
<feature type="transmembrane region" description="Helical" evidence="1">
    <location>
        <begin position="63"/>
        <end position="83"/>
    </location>
</feature>
<protein>
    <submittedName>
        <fullName evidence="2">Stage V sporulation protein AC</fullName>
    </submittedName>
</protein>
<organism evidence="2 3">
    <name type="scientific">Sulfobacillus benefaciens</name>
    <dbReference type="NCBI Taxonomy" id="453960"/>
    <lineage>
        <taxon>Bacteria</taxon>
        <taxon>Bacillati</taxon>
        <taxon>Bacillota</taxon>
        <taxon>Clostridia</taxon>
        <taxon>Eubacteriales</taxon>
        <taxon>Clostridiales Family XVII. Incertae Sedis</taxon>
        <taxon>Sulfobacillus</taxon>
    </lineage>
</organism>
<evidence type="ECO:0000313" key="3">
    <source>
        <dbReference type="Proteomes" id="UP000242699"/>
    </source>
</evidence>
<keyword evidence="1" id="KW-0472">Membrane</keyword>
<dbReference type="NCBIfam" id="TIGR02838">
    <property type="entry name" value="spore_V_AC"/>
    <property type="match status" value="1"/>
</dbReference>
<gene>
    <name evidence="2" type="primary">spoVAC</name>
    <name evidence="2" type="ORF">C7B43_00750</name>
</gene>
<comment type="caution">
    <text evidence="2">The sequence shown here is derived from an EMBL/GenBank/DDBJ whole genome shotgun (WGS) entry which is preliminary data.</text>
</comment>
<name>A0A2T2XBA4_9FIRM</name>
<dbReference type="Pfam" id="PF03862">
    <property type="entry name" value="SpoVAC_SpoVAEB"/>
    <property type="match status" value="1"/>
</dbReference>
<sequence>MAKVRKLSPEMKKYQNMAGRLRPGKPIVKNAVAAFFVGGLICSVGQGAQWFFMRHGMTPKEATSPTTVVMIGVGALLTGLGWYDRVVKVGGMGGSLPITGFSNAMVAPAMDSRTEGLVLGVGAKLFTVAGPVLTYGLAAAFVVGLLRYLITGVA</sequence>
<evidence type="ECO:0000256" key="1">
    <source>
        <dbReference type="SAM" id="Phobius"/>
    </source>
</evidence>
<feature type="transmembrane region" description="Helical" evidence="1">
    <location>
        <begin position="132"/>
        <end position="150"/>
    </location>
</feature>
<dbReference type="EMBL" id="PXYT01000001">
    <property type="protein sequence ID" value="PSR31784.1"/>
    <property type="molecule type" value="Genomic_DNA"/>
</dbReference>
<dbReference type="PANTHER" id="PTHR38450">
    <property type="entry name" value="STAGE V SPORULATION PROTEIN AC-RELATED"/>
    <property type="match status" value="1"/>
</dbReference>
<dbReference type="InterPro" id="IPR014203">
    <property type="entry name" value="Spore_V_AC"/>
</dbReference>
<evidence type="ECO:0000313" key="2">
    <source>
        <dbReference type="EMBL" id="PSR31784.1"/>
    </source>
</evidence>
<keyword evidence="1" id="KW-1133">Transmembrane helix</keyword>
<dbReference type="Proteomes" id="UP000242699">
    <property type="component" value="Unassembled WGS sequence"/>
</dbReference>